<dbReference type="Proteomes" id="UP000002668">
    <property type="component" value="Genome"/>
</dbReference>
<gene>
    <name evidence="1" type="ORF">LEMA_uP096160.1</name>
</gene>
<dbReference type="InParanoid" id="E5A3J4"/>
<evidence type="ECO:0000313" key="1">
    <source>
        <dbReference type="EMBL" id="CBX98207.1"/>
    </source>
</evidence>
<accession>E5A3J4</accession>
<dbReference type="HOGENOM" id="CLU_3143392_0_0_1"/>
<dbReference type="VEuPathDB" id="FungiDB:LEMA_uP096160.1"/>
<name>E5A3J4_LEPMJ</name>
<proteinExistence type="predicted"/>
<keyword evidence="2" id="KW-1185">Reference proteome</keyword>
<dbReference type="EMBL" id="FP929133">
    <property type="protein sequence ID" value="CBX98207.1"/>
    <property type="molecule type" value="Genomic_DNA"/>
</dbReference>
<sequence>MQDSRPAIRSTSSVSFSVIQDKRTLCQIHLSRLQPPKLPDPWERDCRNP</sequence>
<dbReference type="AlphaFoldDB" id="E5A3J4"/>
<protein>
    <submittedName>
        <fullName evidence="1">Predicted protein</fullName>
    </submittedName>
</protein>
<organism evidence="2">
    <name type="scientific">Leptosphaeria maculans (strain JN3 / isolate v23.1.3 / race Av1-4-5-6-7-8)</name>
    <name type="common">Blackleg fungus</name>
    <name type="synonym">Phoma lingam</name>
    <dbReference type="NCBI Taxonomy" id="985895"/>
    <lineage>
        <taxon>Eukaryota</taxon>
        <taxon>Fungi</taxon>
        <taxon>Dikarya</taxon>
        <taxon>Ascomycota</taxon>
        <taxon>Pezizomycotina</taxon>
        <taxon>Dothideomycetes</taxon>
        <taxon>Pleosporomycetidae</taxon>
        <taxon>Pleosporales</taxon>
        <taxon>Pleosporineae</taxon>
        <taxon>Leptosphaeriaceae</taxon>
        <taxon>Plenodomus</taxon>
        <taxon>Plenodomus lingam/Leptosphaeria maculans species complex</taxon>
    </lineage>
</organism>
<evidence type="ECO:0000313" key="2">
    <source>
        <dbReference type="Proteomes" id="UP000002668"/>
    </source>
</evidence>
<reference evidence="2" key="1">
    <citation type="journal article" date="2011" name="Nat. Commun.">
        <title>Effector diversification within compartments of the Leptosphaeria maculans genome affected by Repeat-Induced Point mutations.</title>
        <authorList>
            <person name="Rouxel T."/>
            <person name="Grandaubert J."/>
            <person name="Hane J.K."/>
            <person name="Hoede C."/>
            <person name="van de Wouw A.P."/>
            <person name="Couloux A."/>
            <person name="Dominguez V."/>
            <person name="Anthouard V."/>
            <person name="Bally P."/>
            <person name="Bourras S."/>
            <person name="Cozijnsen A.J."/>
            <person name="Ciuffetti L.M."/>
            <person name="Degrave A."/>
            <person name="Dilmaghani A."/>
            <person name="Duret L."/>
            <person name="Fudal I."/>
            <person name="Goodwin S.B."/>
            <person name="Gout L."/>
            <person name="Glaser N."/>
            <person name="Linglin J."/>
            <person name="Kema G.H.J."/>
            <person name="Lapalu N."/>
            <person name="Lawrence C.B."/>
            <person name="May K."/>
            <person name="Meyer M."/>
            <person name="Ollivier B."/>
            <person name="Poulain J."/>
            <person name="Schoch C.L."/>
            <person name="Simon A."/>
            <person name="Spatafora J.W."/>
            <person name="Stachowiak A."/>
            <person name="Turgeon B.G."/>
            <person name="Tyler B.M."/>
            <person name="Vincent D."/>
            <person name="Weissenbach J."/>
            <person name="Amselem J."/>
            <person name="Quesneville H."/>
            <person name="Oliver R.P."/>
            <person name="Wincker P."/>
            <person name="Balesdent M.-H."/>
            <person name="Howlett B.J."/>
        </authorList>
    </citation>
    <scope>NUCLEOTIDE SEQUENCE [LARGE SCALE GENOMIC DNA]</scope>
    <source>
        <strain evidence="2">JN3 / isolate v23.1.3 / race Av1-4-5-6-7-8</strain>
    </source>
</reference>